<dbReference type="EMBL" id="CP026105">
    <property type="protein sequence ID" value="AUT69248.1"/>
    <property type="molecule type" value="Genomic_DNA"/>
</dbReference>
<feature type="transmembrane region" description="Helical" evidence="1">
    <location>
        <begin position="322"/>
        <end position="341"/>
    </location>
</feature>
<feature type="transmembrane region" description="Helical" evidence="1">
    <location>
        <begin position="168"/>
        <end position="184"/>
    </location>
</feature>
<feature type="transmembrane region" description="Helical" evidence="1">
    <location>
        <begin position="191"/>
        <end position="210"/>
    </location>
</feature>
<keyword evidence="1" id="KW-0812">Transmembrane</keyword>
<feature type="transmembrane region" description="Helical" evidence="1">
    <location>
        <begin position="31"/>
        <end position="52"/>
    </location>
</feature>
<dbReference type="KEGG" id="phs:C2L64_13830"/>
<evidence type="ECO:0008006" key="4">
    <source>
        <dbReference type="Google" id="ProtNLM"/>
    </source>
</evidence>
<evidence type="ECO:0000313" key="3">
    <source>
        <dbReference type="Proteomes" id="UP000236649"/>
    </source>
</evidence>
<dbReference type="AlphaFoldDB" id="A0AAN1MJD4"/>
<protein>
    <recommendedName>
        <fullName evidence="4">DUF2029 domain-containing protein</fullName>
    </recommendedName>
</protein>
<gene>
    <name evidence="2" type="ORF">C2L64_13830</name>
</gene>
<feature type="transmembrane region" description="Helical" evidence="1">
    <location>
        <begin position="353"/>
        <end position="369"/>
    </location>
</feature>
<evidence type="ECO:0000256" key="1">
    <source>
        <dbReference type="SAM" id="Phobius"/>
    </source>
</evidence>
<name>A0AAN1MJD4_9BURK</name>
<feature type="transmembrane region" description="Helical" evidence="1">
    <location>
        <begin position="216"/>
        <end position="232"/>
    </location>
</feature>
<evidence type="ECO:0000313" key="2">
    <source>
        <dbReference type="EMBL" id="AUT69248.1"/>
    </source>
</evidence>
<dbReference type="GeneID" id="55529402"/>
<feature type="transmembrane region" description="Helical" evidence="1">
    <location>
        <begin position="239"/>
        <end position="259"/>
    </location>
</feature>
<reference evidence="2 3" key="1">
    <citation type="submission" date="2018-01" db="EMBL/GenBank/DDBJ databases">
        <title>Species boundaries and ecological features among Paraburkholderia terrae DSMZ17804T, P. hospita DSMZ17164T and P. caribensis DSMZ13236T.</title>
        <authorList>
            <person name="Pratama A.A."/>
        </authorList>
    </citation>
    <scope>NUCLEOTIDE SEQUENCE [LARGE SCALE GENOMIC DNA]</scope>
    <source>
        <strain evidence="2 3">DSM 17164</strain>
    </source>
</reference>
<accession>A0AAN1MJD4</accession>
<feature type="transmembrane region" description="Helical" evidence="1">
    <location>
        <begin position="138"/>
        <end position="156"/>
    </location>
</feature>
<dbReference type="Proteomes" id="UP000236649">
    <property type="component" value="Chromosome 1"/>
</dbReference>
<organism evidence="2 3">
    <name type="scientific">Paraburkholderia hospita</name>
    <dbReference type="NCBI Taxonomy" id="169430"/>
    <lineage>
        <taxon>Bacteria</taxon>
        <taxon>Pseudomonadati</taxon>
        <taxon>Pseudomonadota</taxon>
        <taxon>Betaproteobacteria</taxon>
        <taxon>Burkholderiales</taxon>
        <taxon>Burkholderiaceae</taxon>
        <taxon>Paraburkholderia</taxon>
    </lineage>
</organism>
<dbReference type="RefSeq" id="WP_090836337.1">
    <property type="nucleotide sequence ID" value="NZ_CADFGJ010000025.1"/>
</dbReference>
<keyword evidence="1" id="KW-1133">Transmembrane helix</keyword>
<feature type="transmembrane region" description="Helical" evidence="1">
    <location>
        <begin position="106"/>
        <end position="126"/>
    </location>
</feature>
<proteinExistence type="predicted"/>
<keyword evidence="1" id="KW-0472">Membrane</keyword>
<sequence length="622" mass="68007">MTARPVTPHLQTGAALPTARRRIVDLRSGRAMTAACVIVPLLFGLYSLLLGADANWDLYNYHLYNPFAWLHGKLQTDLAPAGMQSYFNPLLDTALYLLNTHLPSRVVGFLLGVLHGSTFVLIVAIAREVWPSASSDDRYRLPVLIAGAGCLTANFLSGLGNSMGDDTMALLVLGGLLVALSNWRRLGEHTAGAFAASILSGLLVGCATGLKLTNAVFAVALCVSLLSYPGTLGTRVRIAFLFGVGVLLGMAATTGYWMLHLWQQFGNPLYPQFGKFFPNPLTTSASQGDVRWLPRNFVETLLWPFIIAADSKRVGETPIRQIIWPIVYLVFVWWVFARIAQRFKSQPRAALEPKQRLVVLFVALGFVVWMKLFSIYRYIVPIEMLAPMVLVLLLDRLLPAHIARRAAAWLLIAATAVVVMGGARTWGHEGWADPLYHAQLPPLAQPEGTTVVIRSTTTGWAWIATLFPDTVAFTQIDSSFPASDAFRARIVALARERGGPTFALIDGAHNWREDNVSGVNDVASTLGLTRSARGCSTLRWAVSKLRLHAAVEGPRDASEQCRLGLRADDRFDLTARNRQLAADAAGAFQRAGFSFDVAACTPYEAGIGKGVLAWQWCRISPR</sequence>